<accession>A0A085Z0N1</accession>
<dbReference type="PANTHER" id="PTHR24567">
    <property type="entry name" value="CRP FAMILY TRANSCRIPTIONAL REGULATORY PROTEIN"/>
    <property type="match status" value="1"/>
</dbReference>
<dbReference type="InterPro" id="IPR036390">
    <property type="entry name" value="WH_DNA-bd_sf"/>
</dbReference>
<keyword evidence="7" id="KW-1185">Reference proteome</keyword>
<dbReference type="InterPro" id="IPR050397">
    <property type="entry name" value="Env_Response_Regulators"/>
</dbReference>
<dbReference type="OrthoDB" id="667966at2"/>
<dbReference type="Gene3D" id="2.60.120.10">
    <property type="entry name" value="Jelly Rolls"/>
    <property type="match status" value="1"/>
</dbReference>
<sequence>MLISPELLKKYGAETEDFEPSHIIFNEGDIPKYYYQVLEGRIKLNNYNEDGKELIFAILDKGLSVCELLLFIDKTYPVNAITFEKCTVIKLPKLSFEKMLDENPAVSRDINKFLSERLYYKYIMLENNSSLRPDVRVQGALDYYKSYTGKTEKFSYEIPLTRQQLASLTALRVETVIRTVKKLEKEGALKIVNRKIFV</sequence>
<dbReference type="GO" id="GO:0003677">
    <property type="term" value="F:DNA binding"/>
    <property type="evidence" value="ECO:0007669"/>
    <property type="project" value="UniProtKB-KW"/>
</dbReference>
<dbReference type="InterPro" id="IPR014710">
    <property type="entry name" value="RmlC-like_jellyroll"/>
</dbReference>
<dbReference type="GO" id="GO:0005829">
    <property type="term" value="C:cytosol"/>
    <property type="evidence" value="ECO:0007669"/>
    <property type="project" value="TreeGrafter"/>
</dbReference>
<evidence type="ECO:0000313" key="6">
    <source>
        <dbReference type="EMBL" id="KFE97994.1"/>
    </source>
</evidence>
<proteinExistence type="predicted"/>
<organism evidence="6 7">
    <name type="scientific">Chryseobacterium formosense</name>
    <dbReference type="NCBI Taxonomy" id="236814"/>
    <lineage>
        <taxon>Bacteria</taxon>
        <taxon>Pseudomonadati</taxon>
        <taxon>Bacteroidota</taxon>
        <taxon>Flavobacteriia</taxon>
        <taxon>Flavobacteriales</taxon>
        <taxon>Weeksellaceae</taxon>
        <taxon>Chryseobacterium group</taxon>
        <taxon>Chryseobacterium</taxon>
    </lineage>
</organism>
<dbReference type="PROSITE" id="PS50042">
    <property type="entry name" value="CNMP_BINDING_3"/>
    <property type="match status" value="1"/>
</dbReference>
<dbReference type="PROSITE" id="PS51063">
    <property type="entry name" value="HTH_CRP_2"/>
    <property type="match status" value="1"/>
</dbReference>
<evidence type="ECO:0000256" key="1">
    <source>
        <dbReference type="ARBA" id="ARBA00023015"/>
    </source>
</evidence>
<keyword evidence="3" id="KW-0804">Transcription</keyword>
<keyword evidence="2" id="KW-0238">DNA-binding</keyword>
<feature type="domain" description="HTH crp-type" evidence="5">
    <location>
        <begin position="131"/>
        <end position="198"/>
    </location>
</feature>
<evidence type="ECO:0008006" key="8">
    <source>
        <dbReference type="Google" id="ProtNLM"/>
    </source>
</evidence>
<dbReference type="EMBL" id="JPRP01000003">
    <property type="protein sequence ID" value="KFE97994.1"/>
    <property type="molecule type" value="Genomic_DNA"/>
</dbReference>
<dbReference type="Proteomes" id="UP000028713">
    <property type="component" value="Unassembled WGS sequence"/>
</dbReference>
<dbReference type="SMART" id="SM00100">
    <property type="entry name" value="cNMP"/>
    <property type="match status" value="1"/>
</dbReference>
<dbReference type="eggNOG" id="COG0664">
    <property type="taxonomic scope" value="Bacteria"/>
</dbReference>
<evidence type="ECO:0000256" key="2">
    <source>
        <dbReference type="ARBA" id="ARBA00023125"/>
    </source>
</evidence>
<dbReference type="STRING" id="236814.IX39_16440"/>
<dbReference type="CDD" id="cd00038">
    <property type="entry name" value="CAP_ED"/>
    <property type="match status" value="1"/>
</dbReference>
<dbReference type="Pfam" id="PF00027">
    <property type="entry name" value="cNMP_binding"/>
    <property type="match status" value="1"/>
</dbReference>
<dbReference type="InterPro" id="IPR018490">
    <property type="entry name" value="cNMP-bd_dom_sf"/>
</dbReference>
<reference evidence="6 7" key="1">
    <citation type="submission" date="2014-07" db="EMBL/GenBank/DDBJ databases">
        <title>Genome of Chryseobacterium formosense LMG 24722.</title>
        <authorList>
            <person name="Pipes S.E."/>
            <person name="Stropko S.J."/>
            <person name="Newman J.D."/>
        </authorList>
    </citation>
    <scope>NUCLEOTIDE SEQUENCE [LARGE SCALE GENOMIC DNA]</scope>
    <source>
        <strain evidence="6 7">LMG 24722</strain>
    </source>
</reference>
<dbReference type="Pfam" id="PF13545">
    <property type="entry name" value="HTH_Crp_2"/>
    <property type="match status" value="1"/>
</dbReference>
<dbReference type="SUPFAM" id="SSF46785">
    <property type="entry name" value="Winged helix' DNA-binding domain"/>
    <property type="match status" value="1"/>
</dbReference>
<dbReference type="PANTHER" id="PTHR24567:SF28">
    <property type="entry name" value="LISTERIOLYSIN REGULATORY PROTEIN"/>
    <property type="match status" value="1"/>
</dbReference>
<dbReference type="SUPFAM" id="SSF51206">
    <property type="entry name" value="cAMP-binding domain-like"/>
    <property type="match status" value="1"/>
</dbReference>
<dbReference type="AlphaFoldDB" id="A0A085Z0N1"/>
<dbReference type="GO" id="GO:0003700">
    <property type="term" value="F:DNA-binding transcription factor activity"/>
    <property type="evidence" value="ECO:0007669"/>
    <property type="project" value="TreeGrafter"/>
</dbReference>
<dbReference type="InterPro" id="IPR000595">
    <property type="entry name" value="cNMP-bd_dom"/>
</dbReference>
<evidence type="ECO:0000256" key="3">
    <source>
        <dbReference type="ARBA" id="ARBA00023163"/>
    </source>
</evidence>
<comment type="caution">
    <text evidence="6">The sequence shown here is derived from an EMBL/GenBank/DDBJ whole genome shotgun (WGS) entry which is preliminary data.</text>
</comment>
<protein>
    <recommendedName>
        <fullName evidence="8">Crp/Fnr family transcriptional regulator</fullName>
    </recommendedName>
</protein>
<dbReference type="RefSeq" id="WP_034678420.1">
    <property type="nucleotide sequence ID" value="NZ_FPAP01000003.1"/>
</dbReference>
<dbReference type="InterPro" id="IPR012318">
    <property type="entry name" value="HTH_CRP"/>
</dbReference>
<evidence type="ECO:0000313" key="7">
    <source>
        <dbReference type="Proteomes" id="UP000028713"/>
    </source>
</evidence>
<gene>
    <name evidence="6" type="ORF">IX39_16440</name>
</gene>
<evidence type="ECO:0000259" key="5">
    <source>
        <dbReference type="PROSITE" id="PS51063"/>
    </source>
</evidence>
<keyword evidence="1" id="KW-0805">Transcription regulation</keyword>
<name>A0A085Z0N1_9FLAO</name>
<dbReference type="PRINTS" id="PR00034">
    <property type="entry name" value="HTHCRP"/>
</dbReference>
<feature type="domain" description="Cyclic nucleotide-binding" evidence="4">
    <location>
        <begin position="14"/>
        <end position="117"/>
    </location>
</feature>
<dbReference type="SMART" id="SM00419">
    <property type="entry name" value="HTH_CRP"/>
    <property type="match status" value="1"/>
</dbReference>
<evidence type="ECO:0000259" key="4">
    <source>
        <dbReference type="PROSITE" id="PS50042"/>
    </source>
</evidence>